<evidence type="ECO:0000313" key="2">
    <source>
        <dbReference type="Proteomes" id="UP000265520"/>
    </source>
</evidence>
<evidence type="ECO:0000313" key="1">
    <source>
        <dbReference type="EMBL" id="MCI92944.1"/>
    </source>
</evidence>
<dbReference type="Proteomes" id="UP000265520">
    <property type="component" value="Unassembled WGS sequence"/>
</dbReference>
<protein>
    <submittedName>
        <fullName evidence="1">Uncharacterized protein</fullName>
    </submittedName>
</protein>
<dbReference type="EMBL" id="LXQA011315507">
    <property type="protein sequence ID" value="MCI92944.1"/>
    <property type="molecule type" value="Genomic_DNA"/>
</dbReference>
<dbReference type="AlphaFoldDB" id="A0A392VX46"/>
<reference evidence="1 2" key="1">
    <citation type="journal article" date="2018" name="Front. Plant Sci.">
        <title>Red Clover (Trifolium pratense) and Zigzag Clover (T. medium) - A Picture of Genomic Similarities and Differences.</title>
        <authorList>
            <person name="Dluhosova J."/>
            <person name="Istvanek J."/>
            <person name="Nedelnik J."/>
            <person name="Repkova J."/>
        </authorList>
    </citation>
    <scope>NUCLEOTIDE SEQUENCE [LARGE SCALE GENOMIC DNA]</scope>
    <source>
        <strain evidence="2">cv. 10/8</strain>
        <tissue evidence="1">Leaf</tissue>
    </source>
</reference>
<proteinExistence type="predicted"/>
<keyword evidence="2" id="KW-1185">Reference proteome</keyword>
<feature type="non-terminal residue" evidence="1">
    <location>
        <position position="29"/>
    </location>
</feature>
<name>A0A392VX46_9FABA</name>
<organism evidence="1 2">
    <name type="scientific">Trifolium medium</name>
    <dbReference type="NCBI Taxonomy" id="97028"/>
    <lineage>
        <taxon>Eukaryota</taxon>
        <taxon>Viridiplantae</taxon>
        <taxon>Streptophyta</taxon>
        <taxon>Embryophyta</taxon>
        <taxon>Tracheophyta</taxon>
        <taxon>Spermatophyta</taxon>
        <taxon>Magnoliopsida</taxon>
        <taxon>eudicotyledons</taxon>
        <taxon>Gunneridae</taxon>
        <taxon>Pentapetalae</taxon>
        <taxon>rosids</taxon>
        <taxon>fabids</taxon>
        <taxon>Fabales</taxon>
        <taxon>Fabaceae</taxon>
        <taxon>Papilionoideae</taxon>
        <taxon>50 kb inversion clade</taxon>
        <taxon>NPAAA clade</taxon>
        <taxon>Hologalegina</taxon>
        <taxon>IRL clade</taxon>
        <taxon>Trifolieae</taxon>
        <taxon>Trifolium</taxon>
    </lineage>
</organism>
<sequence>MADNTCMEELEAAIQAINGTLKKFMQAEE</sequence>
<comment type="caution">
    <text evidence="1">The sequence shown here is derived from an EMBL/GenBank/DDBJ whole genome shotgun (WGS) entry which is preliminary data.</text>
</comment>
<accession>A0A392VX46</accession>